<sequence length="94" mass="10801">MEIQRLLVGMLATRSPAFYPRFHPEDDLEAIENAAFHKIKAWDCYLIKLAKSLGNRIIYTIDESLRSMLDTTVINPFPGDLVKGYYAYLKSMLS</sequence>
<gene>
    <name evidence="1" type="ORF">MA03_02025</name>
</gene>
<name>A0A0F7CKV1_9CREN</name>
<evidence type="ECO:0008006" key="3">
    <source>
        <dbReference type="Google" id="ProtNLM"/>
    </source>
</evidence>
<dbReference type="HOGENOM" id="CLU_2379582_0_0_2"/>
<dbReference type="SUPFAM" id="SSF88723">
    <property type="entry name" value="PIN domain-like"/>
    <property type="match status" value="1"/>
</dbReference>
<dbReference type="EMBL" id="CP009961">
    <property type="protein sequence ID" value="AKG38301.1"/>
    <property type="molecule type" value="Genomic_DNA"/>
</dbReference>
<protein>
    <recommendedName>
        <fullName evidence="3">PIN domain-containing protein</fullName>
    </recommendedName>
</protein>
<keyword evidence="2" id="KW-1185">Reference proteome</keyword>
<dbReference type="GeneID" id="25400970"/>
<accession>A0A0F7CKV1</accession>
<dbReference type="PATRIC" id="fig|1550241.5.peg.412"/>
<dbReference type="Proteomes" id="UP000067434">
    <property type="component" value="Chromosome"/>
</dbReference>
<dbReference type="AlphaFoldDB" id="A0A0F7CKV1"/>
<evidence type="ECO:0000313" key="2">
    <source>
        <dbReference type="Proteomes" id="UP000067434"/>
    </source>
</evidence>
<proteinExistence type="predicted"/>
<evidence type="ECO:0000313" key="1">
    <source>
        <dbReference type="EMBL" id="AKG38301.1"/>
    </source>
</evidence>
<reference evidence="1 2" key="1">
    <citation type="journal article" date="2015" name="Stand. Genomic Sci.">
        <title>Complete genome sequence of and proposal of Thermofilum uzonense sp. nov. a novel hyperthermophilic crenarchaeon and emended description of the genus Thermofilum.</title>
        <authorList>
            <person name="Toshchakov S.V."/>
            <person name="Korzhenkov A.A."/>
            <person name="Samarov N.I."/>
            <person name="Mazunin I.O."/>
            <person name="Mozhey O.I."/>
            <person name="Shmyr I.S."/>
            <person name="Derbikova K.S."/>
            <person name="Taranov E.A."/>
            <person name="Dominova I.N."/>
            <person name="Bonch-Osmolovskaya E.A."/>
            <person name="Patrushev M.V."/>
            <person name="Podosokorskaya O.A."/>
            <person name="Kublanov I.V."/>
        </authorList>
    </citation>
    <scope>NUCLEOTIDE SEQUENCE [LARGE SCALE GENOMIC DNA]</scope>
    <source>
        <strain evidence="1 2">1807-2</strain>
    </source>
</reference>
<dbReference type="InterPro" id="IPR029060">
    <property type="entry name" value="PIN-like_dom_sf"/>
</dbReference>
<dbReference type="RefSeq" id="WP_052883676.1">
    <property type="nucleotide sequence ID" value="NZ_CP009961.1"/>
</dbReference>
<organism evidence="1 2">
    <name type="scientific">Infirmifilum uzonense</name>
    <dbReference type="NCBI Taxonomy" id="1550241"/>
    <lineage>
        <taxon>Archaea</taxon>
        <taxon>Thermoproteota</taxon>
        <taxon>Thermoprotei</taxon>
        <taxon>Thermofilales</taxon>
        <taxon>Thermofilaceae</taxon>
        <taxon>Infirmifilum</taxon>
    </lineage>
</organism>
<dbReference type="KEGG" id="thf:MA03_02025"/>